<name>A7VRL5_9FIRM</name>
<evidence type="ECO:0000313" key="1">
    <source>
        <dbReference type="EMBL" id="EDO62337.1"/>
    </source>
</evidence>
<evidence type="ECO:0000313" key="2">
    <source>
        <dbReference type="Proteomes" id="UP000003490"/>
    </source>
</evidence>
<dbReference type="Proteomes" id="UP000003490">
    <property type="component" value="Unassembled WGS sequence"/>
</dbReference>
<sequence length="35" mass="4115">MRRILLVGKYPKPSEIPLTTYNTAQGDFDEDFRKN</sequence>
<reference evidence="1 2" key="1">
    <citation type="submission" date="2007-08" db="EMBL/GenBank/DDBJ databases">
        <title>Draft genome sequence of Clostridium leptum (DSM 753).</title>
        <authorList>
            <person name="Sudarsanam P."/>
            <person name="Ley R."/>
            <person name="Guruge J."/>
            <person name="Turnbaugh P.J."/>
            <person name="Mahowald M."/>
            <person name="Liep D."/>
            <person name="Gordon J."/>
        </authorList>
    </citation>
    <scope>NUCLEOTIDE SEQUENCE [LARGE SCALE GENOMIC DNA]</scope>
    <source>
        <strain evidence="1 2">DSM 753</strain>
    </source>
</reference>
<gene>
    <name evidence="1" type="ORF">CLOLEP_01199</name>
</gene>
<dbReference type="EMBL" id="ABCB02000016">
    <property type="protein sequence ID" value="EDO62337.1"/>
    <property type="molecule type" value="Genomic_DNA"/>
</dbReference>
<accession>A7VRL5</accession>
<comment type="caution">
    <text evidence="1">The sequence shown here is derived from an EMBL/GenBank/DDBJ whole genome shotgun (WGS) entry which is preliminary data.</text>
</comment>
<reference evidence="1 2" key="2">
    <citation type="submission" date="2007-08" db="EMBL/GenBank/DDBJ databases">
        <authorList>
            <person name="Fulton L."/>
            <person name="Clifton S."/>
            <person name="Fulton B."/>
            <person name="Xu J."/>
            <person name="Minx P."/>
            <person name="Pepin K.H."/>
            <person name="Johnson M."/>
            <person name="Thiruvilangam P."/>
            <person name="Bhonagiri V."/>
            <person name="Nash W.E."/>
            <person name="Wang C."/>
            <person name="Mardis E.R."/>
            <person name="Wilson R.K."/>
        </authorList>
    </citation>
    <scope>NUCLEOTIDE SEQUENCE [LARGE SCALE GENOMIC DNA]</scope>
    <source>
        <strain evidence="1 2">DSM 753</strain>
    </source>
</reference>
<dbReference type="HOGENOM" id="CLU_3364253_0_0_9"/>
<organism evidence="1 2">
    <name type="scientific">[Clostridium] leptum DSM 753</name>
    <dbReference type="NCBI Taxonomy" id="428125"/>
    <lineage>
        <taxon>Bacteria</taxon>
        <taxon>Bacillati</taxon>
        <taxon>Bacillota</taxon>
        <taxon>Clostridia</taxon>
        <taxon>Eubacteriales</taxon>
        <taxon>Oscillospiraceae</taxon>
        <taxon>Oscillospiraceae incertae sedis</taxon>
    </lineage>
</organism>
<dbReference type="AlphaFoldDB" id="A7VRL5"/>
<proteinExistence type="predicted"/>
<protein>
    <submittedName>
        <fullName evidence="1">Uncharacterized protein</fullName>
    </submittedName>
</protein>